<proteinExistence type="inferred from homology"/>
<dbReference type="Gene3D" id="3.40.50.300">
    <property type="entry name" value="P-loop containing nucleotide triphosphate hydrolases"/>
    <property type="match status" value="1"/>
</dbReference>
<evidence type="ECO:0000256" key="16">
    <source>
        <dbReference type="ARBA" id="ARBA00029570"/>
    </source>
</evidence>
<evidence type="ECO:0000313" key="21">
    <source>
        <dbReference type="EMBL" id="VFK03097.1"/>
    </source>
</evidence>
<evidence type="ECO:0000256" key="9">
    <source>
        <dbReference type="ARBA" id="ARBA00012523"/>
    </source>
</evidence>
<dbReference type="InterPro" id="IPR027417">
    <property type="entry name" value="P-loop_NTPase"/>
</dbReference>
<comment type="similarity">
    <text evidence="7">Belongs to the CobU/CobP family.</text>
</comment>
<feature type="binding site" evidence="19">
    <location>
        <begin position="61"/>
        <end position="63"/>
    </location>
    <ligand>
        <name>GTP</name>
        <dbReference type="ChEBI" id="CHEBI:37565"/>
    </ligand>
</feature>
<feature type="region of interest" description="Disordered" evidence="20">
    <location>
        <begin position="1"/>
        <end position="48"/>
    </location>
</feature>
<comment type="function">
    <text evidence="4">Catalyzes ATP-dependent phosphorylation of adenosylcobinamide and addition of GMP to adenosylcobinamide phosphate.</text>
</comment>
<evidence type="ECO:0000256" key="20">
    <source>
        <dbReference type="SAM" id="MobiDB-lite"/>
    </source>
</evidence>
<feature type="compositionally biased region" description="Polar residues" evidence="20">
    <location>
        <begin position="1"/>
        <end position="11"/>
    </location>
</feature>
<keyword evidence="13 21" id="KW-0418">Kinase</keyword>
<evidence type="ECO:0000256" key="3">
    <source>
        <dbReference type="ARBA" id="ARBA00001522"/>
    </source>
</evidence>
<keyword evidence="10" id="KW-0169">Cobalamin biosynthesis</keyword>
<feature type="binding site" evidence="19">
    <location>
        <begin position="36"/>
        <end position="43"/>
    </location>
    <ligand>
        <name>GTP</name>
        <dbReference type="ChEBI" id="CHEBI:37565"/>
    </ligand>
</feature>
<dbReference type="CDD" id="cd00544">
    <property type="entry name" value="CobU"/>
    <property type="match status" value="1"/>
</dbReference>
<feature type="binding site" evidence="19">
    <location>
        <position position="90"/>
    </location>
    <ligand>
        <name>GTP</name>
        <dbReference type="ChEBI" id="CHEBI:37565"/>
    </ligand>
</feature>
<dbReference type="SUPFAM" id="SSF52540">
    <property type="entry name" value="P-loop containing nucleoside triphosphate hydrolases"/>
    <property type="match status" value="1"/>
</dbReference>
<evidence type="ECO:0000256" key="18">
    <source>
        <dbReference type="PIRSR" id="PIRSR006135-1"/>
    </source>
</evidence>
<evidence type="ECO:0000256" key="12">
    <source>
        <dbReference type="ARBA" id="ARBA00022741"/>
    </source>
</evidence>
<evidence type="ECO:0000256" key="19">
    <source>
        <dbReference type="PIRSR" id="PIRSR006135-2"/>
    </source>
</evidence>
<keyword evidence="21" id="KW-0548">Nucleotidyltransferase</keyword>
<comment type="pathway">
    <text evidence="5">Cofactor biosynthesis; adenosylcobalamin biosynthesis; adenosylcobalamin from cob(II)yrinate a,c-diamide: step 6/7.</text>
</comment>
<dbReference type="AlphaFoldDB" id="A0A450VEC3"/>
<dbReference type="EMBL" id="CAADFG010000312">
    <property type="protein sequence ID" value="VFK03223.1"/>
    <property type="molecule type" value="Genomic_DNA"/>
</dbReference>
<evidence type="ECO:0000256" key="10">
    <source>
        <dbReference type="ARBA" id="ARBA00022573"/>
    </source>
</evidence>
<dbReference type="UniPathway" id="UPA00148">
    <property type="reaction ID" value="UER00236"/>
</dbReference>
<comment type="catalytic activity">
    <reaction evidence="1">
        <text>adenosylcob(III)inamide + ATP = adenosylcob(III)inamide phosphate + ADP + H(+)</text>
        <dbReference type="Rhea" id="RHEA:15769"/>
        <dbReference type="ChEBI" id="CHEBI:2480"/>
        <dbReference type="ChEBI" id="CHEBI:15378"/>
        <dbReference type="ChEBI" id="CHEBI:30616"/>
        <dbReference type="ChEBI" id="CHEBI:58502"/>
        <dbReference type="ChEBI" id="CHEBI:456216"/>
        <dbReference type="EC" id="2.7.1.156"/>
    </reaction>
</comment>
<dbReference type="PIRSF" id="PIRSF006135">
    <property type="entry name" value="CobU"/>
    <property type="match status" value="1"/>
</dbReference>
<dbReference type="GO" id="GO:0005525">
    <property type="term" value="F:GTP binding"/>
    <property type="evidence" value="ECO:0007669"/>
    <property type="project" value="UniProtKB-KW"/>
</dbReference>
<evidence type="ECO:0000256" key="13">
    <source>
        <dbReference type="ARBA" id="ARBA00022777"/>
    </source>
</evidence>
<dbReference type="GO" id="GO:0009236">
    <property type="term" value="P:cobalamin biosynthetic process"/>
    <property type="evidence" value="ECO:0007669"/>
    <property type="project" value="UniProtKB-UniPathway"/>
</dbReference>
<feature type="active site" description="GMP-histidine intermediate" evidence="18">
    <location>
        <position position="77"/>
    </location>
</feature>
<comment type="catalytic activity">
    <reaction evidence="2">
        <text>adenosylcob(III)inamide phosphate + GTP + H(+) = adenosylcob(III)inamide-GDP + diphosphate</text>
        <dbReference type="Rhea" id="RHEA:22712"/>
        <dbReference type="ChEBI" id="CHEBI:15378"/>
        <dbReference type="ChEBI" id="CHEBI:33019"/>
        <dbReference type="ChEBI" id="CHEBI:37565"/>
        <dbReference type="ChEBI" id="CHEBI:58502"/>
        <dbReference type="ChEBI" id="CHEBI:60487"/>
        <dbReference type="EC" id="2.7.7.62"/>
    </reaction>
</comment>
<accession>A0A450VEC3</accession>
<organism evidence="21">
    <name type="scientific">Candidatus Kentrum eta</name>
    <dbReference type="NCBI Taxonomy" id="2126337"/>
    <lineage>
        <taxon>Bacteria</taxon>
        <taxon>Pseudomonadati</taxon>
        <taxon>Pseudomonadota</taxon>
        <taxon>Gammaproteobacteria</taxon>
        <taxon>Candidatus Kentrum</taxon>
    </lineage>
</organism>
<evidence type="ECO:0000256" key="14">
    <source>
        <dbReference type="ARBA" id="ARBA00022840"/>
    </source>
</evidence>
<keyword evidence="11 21" id="KW-0808">Transferase</keyword>
<comment type="catalytic activity">
    <reaction evidence="3">
        <text>adenosylcob(III)inamide + GTP = adenosylcob(III)inamide phosphate + GDP + H(+)</text>
        <dbReference type="Rhea" id="RHEA:15765"/>
        <dbReference type="ChEBI" id="CHEBI:2480"/>
        <dbReference type="ChEBI" id="CHEBI:15378"/>
        <dbReference type="ChEBI" id="CHEBI:37565"/>
        <dbReference type="ChEBI" id="CHEBI:58189"/>
        <dbReference type="ChEBI" id="CHEBI:58502"/>
        <dbReference type="EC" id="2.7.1.156"/>
    </reaction>
</comment>
<comment type="pathway">
    <text evidence="6">Cofactor biosynthesis; adenosylcobalamin biosynthesis; adenosylcobalamin from cob(II)yrinate a,c-diamide: step 5/7.</text>
</comment>
<evidence type="ECO:0000256" key="1">
    <source>
        <dbReference type="ARBA" id="ARBA00000312"/>
    </source>
</evidence>
<evidence type="ECO:0000256" key="4">
    <source>
        <dbReference type="ARBA" id="ARBA00003889"/>
    </source>
</evidence>
<evidence type="ECO:0000256" key="5">
    <source>
        <dbReference type="ARBA" id="ARBA00004692"/>
    </source>
</evidence>
<evidence type="ECO:0000256" key="17">
    <source>
        <dbReference type="ARBA" id="ARBA00030571"/>
    </source>
</evidence>
<dbReference type="InterPro" id="IPR003203">
    <property type="entry name" value="CobU/CobP"/>
</dbReference>
<evidence type="ECO:0000313" key="23">
    <source>
        <dbReference type="EMBL" id="VFK06172.1"/>
    </source>
</evidence>
<evidence type="ECO:0000256" key="7">
    <source>
        <dbReference type="ARBA" id="ARBA00007490"/>
    </source>
</evidence>
<dbReference type="GO" id="GO:0005524">
    <property type="term" value="F:ATP binding"/>
    <property type="evidence" value="ECO:0007669"/>
    <property type="project" value="UniProtKB-KW"/>
</dbReference>
<protein>
    <recommendedName>
        <fullName evidence="16">Adenosylcobinamide kinase</fullName>
        <ecNumber evidence="8">2.7.1.156</ecNumber>
        <ecNumber evidence="9">2.7.7.62</ecNumber>
    </recommendedName>
    <alternativeName>
        <fullName evidence="17">Adenosylcobinamide-phosphate guanylyltransferase</fullName>
    </alternativeName>
</protein>
<evidence type="ECO:0000256" key="6">
    <source>
        <dbReference type="ARBA" id="ARBA00005159"/>
    </source>
</evidence>
<dbReference type="EMBL" id="CAADFJ010000330">
    <property type="protein sequence ID" value="VFK06172.1"/>
    <property type="molecule type" value="Genomic_DNA"/>
</dbReference>
<feature type="binding site" evidence="19">
    <location>
        <position position="114"/>
    </location>
    <ligand>
        <name>GTP</name>
        <dbReference type="ChEBI" id="CHEBI:37565"/>
    </ligand>
</feature>
<dbReference type="PANTHER" id="PTHR34848:SF1">
    <property type="entry name" value="BIFUNCTIONAL ADENOSYLCOBALAMIN BIOSYNTHESIS PROTEIN COBU"/>
    <property type="match status" value="1"/>
</dbReference>
<dbReference type="EC" id="2.7.1.156" evidence="8"/>
<evidence type="ECO:0000313" key="22">
    <source>
        <dbReference type="EMBL" id="VFK03223.1"/>
    </source>
</evidence>
<name>A0A450VEC3_9GAMM</name>
<dbReference type="PANTHER" id="PTHR34848">
    <property type="match status" value="1"/>
</dbReference>
<keyword evidence="15 19" id="KW-0342">GTP-binding</keyword>
<sequence>MNRTGQASSEHPASVPNPSLPLAGQSNPSALHLITGGSRSGKSEHARRLAEAAGERRLFIATALVPDEEMRQRVARHRAARRGAGWETWEEEQDLAGAFGRIGEQGQYDVVVCDCLTLWVNNLLYAATRNRTTRHGAALGEEALEEDEIAARARELCAAARAIPAQVFFVTNEVGLGIVPADALSRRFRDLAGRCNQVVAALADSVTFMVSGIPIVISRKPTPQSGAK</sequence>
<dbReference type="GO" id="GO:0008820">
    <property type="term" value="F:cobinamide phosphate guanylyltransferase activity"/>
    <property type="evidence" value="ECO:0007669"/>
    <property type="project" value="UniProtKB-EC"/>
</dbReference>
<keyword evidence="14" id="KW-0067">ATP-binding</keyword>
<reference evidence="21" key="1">
    <citation type="submission" date="2019-02" db="EMBL/GenBank/DDBJ databases">
        <authorList>
            <person name="Gruber-Vodicka R. H."/>
            <person name="Seah K. B. B."/>
        </authorList>
    </citation>
    <scope>NUCLEOTIDE SEQUENCE</scope>
    <source>
        <strain evidence="23">BECK_SA2B12</strain>
        <strain evidence="22">BECK_SA2B15</strain>
        <strain evidence="21">BECK_SA2B20</strain>
    </source>
</reference>
<dbReference type="EMBL" id="CAADFI010000326">
    <property type="protein sequence ID" value="VFK03097.1"/>
    <property type="molecule type" value="Genomic_DNA"/>
</dbReference>
<dbReference type="Pfam" id="PF02283">
    <property type="entry name" value="CobU"/>
    <property type="match status" value="1"/>
</dbReference>
<dbReference type="EC" id="2.7.7.62" evidence="9"/>
<dbReference type="GO" id="GO:0043752">
    <property type="term" value="F:adenosylcobinamide kinase activity"/>
    <property type="evidence" value="ECO:0007669"/>
    <property type="project" value="UniProtKB-EC"/>
</dbReference>
<evidence type="ECO:0000256" key="15">
    <source>
        <dbReference type="ARBA" id="ARBA00023134"/>
    </source>
</evidence>
<evidence type="ECO:0000256" key="8">
    <source>
        <dbReference type="ARBA" id="ARBA00012016"/>
    </source>
</evidence>
<gene>
    <name evidence="22" type="ORF">BECKH772A_GA0070896_103123</name>
    <name evidence="21" type="ORF">BECKH772B_GA0070898_103263</name>
    <name evidence="23" type="ORF">BECKH772C_GA0070978_103304</name>
</gene>
<feature type="binding site" evidence="19">
    <location>
        <begin position="78"/>
        <end position="81"/>
    </location>
    <ligand>
        <name>GTP</name>
        <dbReference type="ChEBI" id="CHEBI:37565"/>
    </ligand>
</feature>
<dbReference type="NCBIfam" id="NF004469">
    <property type="entry name" value="PRK05800.1"/>
    <property type="match status" value="1"/>
</dbReference>
<evidence type="ECO:0000256" key="11">
    <source>
        <dbReference type="ARBA" id="ARBA00022679"/>
    </source>
</evidence>
<keyword evidence="12 19" id="KW-0547">Nucleotide-binding</keyword>
<evidence type="ECO:0000256" key="2">
    <source>
        <dbReference type="ARBA" id="ARBA00000711"/>
    </source>
</evidence>